<feature type="transmembrane region" description="Helical" evidence="1">
    <location>
        <begin position="234"/>
        <end position="255"/>
    </location>
</feature>
<evidence type="ECO:0000313" key="3">
    <source>
        <dbReference type="EMBL" id="KAK3611154.1"/>
    </source>
</evidence>
<keyword evidence="4" id="KW-1185">Reference proteome</keyword>
<evidence type="ECO:0000259" key="2">
    <source>
        <dbReference type="PROSITE" id="PS50835"/>
    </source>
</evidence>
<organism evidence="3 4">
    <name type="scientific">Potamilus streckersoni</name>
    <dbReference type="NCBI Taxonomy" id="2493646"/>
    <lineage>
        <taxon>Eukaryota</taxon>
        <taxon>Metazoa</taxon>
        <taxon>Spiralia</taxon>
        <taxon>Lophotrochozoa</taxon>
        <taxon>Mollusca</taxon>
        <taxon>Bivalvia</taxon>
        <taxon>Autobranchia</taxon>
        <taxon>Heteroconchia</taxon>
        <taxon>Palaeoheterodonta</taxon>
        <taxon>Unionida</taxon>
        <taxon>Unionoidea</taxon>
        <taxon>Unionidae</taxon>
        <taxon>Ambleminae</taxon>
        <taxon>Lampsilini</taxon>
        <taxon>Potamilus</taxon>
    </lineage>
</organism>
<accession>A0AAE0TIU0</accession>
<keyword evidence="1" id="KW-0472">Membrane</keyword>
<evidence type="ECO:0000256" key="1">
    <source>
        <dbReference type="SAM" id="Phobius"/>
    </source>
</evidence>
<proteinExistence type="predicted"/>
<reference evidence="3" key="2">
    <citation type="journal article" date="2021" name="Genome Biol. Evol.">
        <title>Developing a high-quality reference genome for a parasitic bivalve with doubly uniparental inheritance (Bivalvia: Unionida).</title>
        <authorList>
            <person name="Smith C.H."/>
        </authorList>
    </citation>
    <scope>NUCLEOTIDE SEQUENCE</scope>
    <source>
        <strain evidence="3">CHS0354</strain>
        <tissue evidence="3">Mantle</tissue>
    </source>
</reference>
<keyword evidence="1" id="KW-0812">Transmembrane</keyword>
<dbReference type="EMBL" id="JAEAOA010000614">
    <property type="protein sequence ID" value="KAK3611154.1"/>
    <property type="molecule type" value="Genomic_DNA"/>
</dbReference>
<reference evidence="3" key="1">
    <citation type="journal article" date="2021" name="Genome Biol. Evol.">
        <title>A High-Quality Reference Genome for a Parasitic Bivalve with Doubly Uniparental Inheritance (Bivalvia: Unionida).</title>
        <authorList>
            <person name="Smith C.H."/>
        </authorList>
    </citation>
    <scope>NUCLEOTIDE SEQUENCE</scope>
    <source>
        <strain evidence="3">CHS0354</strain>
    </source>
</reference>
<keyword evidence="1" id="KW-1133">Transmembrane helix</keyword>
<feature type="domain" description="Ig-like" evidence="2">
    <location>
        <begin position="125"/>
        <end position="211"/>
    </location>
</feature>
<dbReference type="PROSITE" id="PS50835">
    <property type="entry name" value="IG_LIKE"/>
    <property type="match status" value="1"/>
</dbReference>
<sequence>MKMACVSQVTLWIYVTYIMVRGICNEERVFAITGCNATLEWTLGNISDYTDLTKVDVVNSNGNRIARLNGGRCGKENHSKIDCILFNRSATLVLSVVLIDVKPVNRGNYTSQVKKGLTKTGTITKNVIIIDKPRIEKLQENPLKIVCKVTGELDINYKWKINHTDLNSNGIIHANSSTLTFENPRMVPKSSIFSCEVCTNNNCCVASETFDLYRYYSSATQTSLEHGEGLQLKLLGMGLVILAVVLIIVGFLILVKLRHKYISIKPDCSTLHQPLERPANGEDFRGCVIVEKYNRPLPIPPEKENTRRTVKILENPNSHRKSRSLQTLSDHTTDIWNPVRKGTSLQTVIDIPRLIGRCQKSGDSPSMGCYYKKDSWFSIEEPANGIGLEELCSNVCEDNNVSTNEHKTEAESRILNNSLLNSYEQQHQGVLYSSKDEDGFCLPILEWQ</sequence>
<dbReference type="AlphaFoldDB" id="A0AAE0TIU0"/>
<comment type="caution">
    <text evidence="3">The sequence shown here is derived from an EMBL/GenBank/DDBJ whole genome shotgun (WGS) entry which is preliminary data.</text>
</comment>
<name>A0AAE0TIU0_9BIVA</name>
<evidence type="ECO:0000313" key="4">
    <source>
        <dbReference type="Proteomes" id="UP001195483"/>
    </source>
</evidence>
<dbReference type="Proteomes" id="UP001195483">
    <property type="component" value="Unassembled WGS sequence"/>
</dbReference>
<reference evidence="3" key="3">
    <citation type="submission" date="2023-05" db="EMBL/GenBank/DDBJ databases">
        <authorList>
            <person name="Smith C.H."/>
        </authorList>
    </citation>
    <scope>NUCLEOTIDE SEQUENCE</scope>
    <source>
        <strain evidence="3">CHS0354</strain>
        <tissue evidence="3">Mantle</tissue>
    </source>
</reference>
<dbReference type="InterPro" id="IPR007110">
    <property type="entry name" value="Ig-like_dom"/>
</dbReference>
<protein>
    <recommendedName>
        <fullName evidence="2">Ig-like domain-containing protein</fullName>
    </recommendedName>
</protein>
<gene>
    <name evidence="3" type="ORF">CHS0354_009619</name>
</gene>